<evidence type="ECO:0000313" key="4">
    <source>
        <dbReference type="Proteomes" id="UP000489600"/>
    </source>
</evidence>
<dbReference type="SUPFAM" id="SSF53300">
    <property type="entry name" value="vWA-like"/>
    <property type="match status" value="1"/>
</dbReference>
<gene>
    <name evidence="3" type="ORF">ANE_LOCUS26475</name>
</gene>
<dbReference type="PANTHER" id="PTHR48103:SF2">
    <property type="entry name" value="MIDASIN"/>
    <property type="match status" value="1"/>
</dbReference>
<dbReference type="GO" id="GO:0000055">
    <property type="term" value="P:ribosomal large subunit export from nucleus"/>
    <property type="evidence" value="ECO:0007669"/>
    <property type="project" value="TreeGrafter"/>
</dbReference>
<proteinExistence type="predicted"/>
<dbReference type="GO" id="GO:0005634">
    <property type="term" value="C:nucleus"/>
    <property type="evidence" value="ECO:0007669"/>
    <property type="project" value="TreeGrafter"/>
</dbReference>
<evidence type="ECO:0008006" key="5">
    <source>
        <dbReference type="Google" id="ProtNLM"/>
    </source>
</evidence>
<keyword evidence="2" id="KW-0067">ATP-binding</keyword>
<evidence type="ECO:0000313" key="3">
    <source>
        <dbReference type="EMBL" id="VVB16031.1"/>
    </source>
</evidence>
<dbReference type="OrthoDB" id="5186at2759"/>
<keyword evidence="4" id="KW-1185">Reference proteome</keyword>
<evidence type="ECO:0000256" key="1">
    <source>
        <dbReference type="ARBA" id="ARBA00022741"/>
    </source>
</evidence>
<name>A0A565CR24_9BRAS</name>
<dbReference type="GO" id="GO:0005524">
    <property type="term" value="F:ATP binding"/>
    <property type="evidence" value="ECO:0007669"/>
    <property type="project" value="UniProtKB-KW"/>
</dbReference>
<reference evidence="3" key="1">
    <citation type="submission" date="2019-07" db="EMBL/GenBank/DDBJ databases">
        <authorList>
            <person name="Dittberner H."/>
        </authorList>
    </citation>
    <scope>NUCLEOTIDE SEQUENCE [LARGE SCALE GENOMIC DNA]</scope>
</reference>
<comment type="caution">
    <text evidence="3">The sequence shown here is derived from an EMBL/GenBank/DDBJ whole genome shotgun (WGS) entry which is preliminary data.</text>
</comment>
<evidence type="ECO:0000256" key="2">
    <source>
        <dbReference type="ARBA" id="ARBA00022840"/>
    </source>
</evidence>
<dbReference type="GO" id="GO:0000027">
    <property type="term" value="P:ribosomal large subunit assembly"/>
    <property type="evidence" value="ECO:0007669"/>
    <property type="project" value="TreeGrafter"/>
</dbReference>
<organism evidence="3 4">
    <name type="scientific">Arabis nemorensis</name>
    <dbReference type="NCBI Taxonomy" id="586526"/>
    <lineage>
        <taxon>Eukaryota</taxon>
        <taxon>Viridiplantae</taxon>
        <taxon>Streptophyta</taxon>
        <taxon>Embryophyta</taxon>
        <taxon>Tracheophyta</taxon>
        <taxon>Spermatophyta</taxon>
        <taxon>Magnoliopsida</taxon>
        <taxon>eudicotyledons</taxon>
        <taxon>Gunneridae</taxon>
        <taxon>Pentapetalae</taxon>
        <taxon>rosids</taxon>
        <taxon>malvids</taxon>
        <taxon>Brassicales</taxon>
        <taxon>Brassicaceae</taxon>
        <taxon>Arabideae</taxon>
        <taxon>Arabis</taxon>
    </lineage>
</organism>
<accession>A0A565CR24</accession>
<sequence length="309" mass="35096">MDSAVSVDSTFLGEDACISDWMQVTEKDSENNQINEEDPDARSNAVILWRRCELLTAKPAQELAEQLRLILEPTLASKLSGDYRTGKRINMKKVIPYIASHYRKDKIWLRRTKPNKRDYQVVIAVDDSHSMSEGGCGDFAIRALATVCRAMSQLKMGSLAVASFGKKGSIKMLHDFGLTFEQENQIEDEPVANLLRNMNVMLEKLASTSPQSYGSNPLQQLVLIIDDGKFHEREKLKRSVRKFLQQKRMVVYLLLDNREQSVLDLLNFVVKNNTLEKTAYMDSFPFPYYIVLRDIEALPTTLGHVLSSG</sequence>
<dbReference type="InterPro" id="IPR036465">
    <property type="entry name" value="vWFA_dom_sf"/>
</dbReference>
<keyword evidence="1" id="KW-0547">Nucleotide-binding</keyword>
<dbReference type="Proteomes" id="UP000489600">
    <property type="component" value="Unassembled WGS sequence"/>
</dbReference>
<dbReference type="EMBL" id="CABITT030000008">
    <property type="protein sequence ID" value="VVB16031.1"/>
    <property type="molecule type" value="Genomic_DNA"/>
</dbReference>
<dbReference type="AlphaFoldDB" id="A0A565CR24"/>
<dbReference type="PANTHER" id="PTHR48103">
    <property type="entry name" value="MIDASIN-RELATED"/>
    <property type="match status" value="1"/>
</dbReference>
<protein>
    <recommendedName>
        <fullName evidence="5">VWFA domain-containing protein</fullName>
    </recommendedName>
</protein>
<dbReference type="GO" id="GO:0030687">
    <property type="term" value="C:preribosome, large subunit precursor"/>
    <property type="evidence" value="ECO:0007669"/>
    <property type="project" value="TreeGrafter"/>
</dbReference>